<sequence>MGLIDEEITFNVQKSMRRPSEFANCSLIDAVDIVLYEEDESLSIKDPLAACLMNLDEANGEDLAEWVLALKGQGFCKRELEFEPLNLEERKTPLAKPSIEEPPKLELKPLPSHLRYAFLGLDSTLPVIISASLLDVKAQQLLQVLTECKTLIGWTIVDIKGINPAFCMHKILLEDGCKPSREHQRRNLNLTTRKDHFPMLFIDQMLDRLAGRSHFCFLDVYSGYNQISIFPEDREKTSFTCPYRIYAFRQMLFSLCNTPATFQRCMMTIFIDMVEKIMKVFMDDFSVVGNSFDDCLVNFRRILNRCIETNLVAFEELKTRLVTIAIIVVPDWEQPFEMMCDASDYAVGTVLGYLIEKKESKPHLIRWVLLLQEFELVICDQKGTENQVADHLSRLQGYEMKVEVEEILETFLDEQLLATSLEEVPWYTDIANYLASGMSRITIWWALRGSKDSCESLGVEVLLANTVQRCTSMHKGL</sequence>
<keyword evidence="1" id="KW-1185">Reference proteome</keyword>
<protein>
    <submittedName>
        <fullName evidence="2">Uncharacterized protein LOC142164306</fullName>
    </submittedName>
</protein>
<reference evidence="2" key="2">
    <citation type="submission" date="2025-08" db="UniProtKB">
        <authorList>
            <consortium name="RefSeq"/>
        </authorList>
    </citation>
    <scope>IDENTIFICATION</scope>
    <source>
        <tissue evidence="2">Leaf</tissue>
    </source>
</reference>
<evidence type="ECO:0000313" key="1">
    <source>
        <dbReference type="Proteomes" id="UP000790787"/>
    </source>
</evidence>
<gene>
    <name evidence="2" type="primary">LOC142164306</name>
</gene>
<dbReference type="Proteomes" id="UP000790787">
    <property type="component" value="Chromosome 1"/>
</dbReference>
<organism evidence="1 2">
    <name type="scientific">Nicotiana tabacum</name>
    <name type="common">Common tobacco</name>
    <dbReference type="NCBI Taxonomy" id="4097"/>
    <lineage>
        <taxon>Eukaryota</taxon>
        <taxon>Viridiplantae</taxon>
        <taxon>Streptophyta</taxon>
        <taxon>Embryophyta</taxon>
        <taxon>Tracheophyta</taxon>
        <taxon>Spermatophyta</taxon>
        <taxon>Magnoliopsida</taxon>
        <taxon>eudicotyledons</taxon>
        <taxon>Gunneridae</taxon>
        <taxon>Pentapetalae</taxon>
        <taxon>asterids</taxon>
        <taxon>lamiids</taxon>
        <taxon>Solanales</taxon>
        <taxon>Solanaceae</taxon>
        <taxon>Nicotianoideae</taxon>
        <taxon>Nicotianeae</taxon>
        <taxon>Nicotiana</taxon>
    </lineage>
</organism>
<accession>A0AC58S019</accession>
<proteinExistence type="predicted"/>
<dbReference type="RefSeq" id="XP_075078336.1">
    <property type="nucleotide sequence ID" value="XM_075222235.1"/>
</dbReference>
<evidence type="ECO:0000313" key="2">
    <source>
        <dbReference type="RefSeq" id="XP_075078336.1"/>
    </source>
</evidence>
<name>A0AC58S019_TOBAC</name>
<reference evidence="1" key="1">
    <citation type="journal article" date="2014" name="Nat. Commun.">
        <title>The tobacco genome sequence and its comparison with those of tomato and potato.</title>
        <authorList>
            <person name="Sierro N."/>
            <person name="Battey J.N."/>
            <person name="Ouadi S."/>
            <person name="Bakaher N."/>
            <person name="Bovet L."/>
            <person name="Willig A."/>
            <person name="Goepfert S."/>
            <person name="Peitsch M.C."/>
            <person name="Ivanov N.V."/>
        </authorList>
    </citation>
    <scope>NUCLEOTIDE SEQUENCE [LARGE SCALE GENOMIC DNA]</scope>
</reference>